<keyword evidence="5" id="KW-1185">Reference proteome</keyword>
<evidence type="ECO:0000259" key="3">
    <source>
        <dbReference type="PROSITE" id="PS50110"/>
    </source>
</evidence>
<reference evidence="4 5" key="1">
    <citation type="submission" date="2017-06" db="EMBL/GenBank/DDBJ databases">
        <authorList>
            <person name="Kim H.J."/>
            <person name="Triplett B.A."/>
        </authorList>
    </citation>
    <scope>NUCLEOTIDE SEQUENCE [LARGE SCALE GENOMIC DNA]</scope>
    <source>
        <strain evidence="4">FRACA_ARgP5</strain>
    </source>
</reference>
<dbReference type="PROSITE" id="PS50110">
    <property type="entry name" value="RESPONSE_REGULATORY"/>
    <property type="match status" value="1"/>
</dbReference>
<keyword evidence="1 4" id="KW-0238">DNA-binding</keyword>
<dbReference type="InterPro" id="IPR011006">
    <property type="entry name" value="CheY-like_superfamily"/>
</dbReference>
<dbReference type="PANTHER" id="PTHR43214:SF43">
    <property type="entry name" value="TWO-COMPONENT RESPONSE REGULATOR"/>
    <property type="match status" value="1"/>
</dbReference>
<dbReference type="GO" id="GO:0003677">
    <property type="term" value="F:DNA binding"/>
    <property type="evidence" value="ECO:0007669"/>
    <property type="project" value="UniProtKB-KW"/>
</dbReference>
<dbReference type="SMART" id="SM00448">
    <property type="entry name" value="REC"/>
    <property type="match status" value="1"/>
</dbReference>
<feature type="modified residue" description="4-aspartylphosphate" evidence="2">
    <location>
        <position position="56"/>
    </location>
</feature>
<dbReference type="InterPro" id="IPR001789">
    <property type="entry name" value="Sig_transdc_resp-reg_receiver"/>
</dbReference>
<dbReference type="PANTHER" id="PTHR43214">
    <property type="entry name" value="TWO-COMPONENT RESPONSE REGULATOR"/>
    <property type="match status" value="1"/>
</dbReference>
<sequence>MSEVRVLVVDDQRPFRLAAAAVVRRTAGFVLVGEAASGAEAVAAAGELAPDLVLMDVNLPGELDGVGAAARIVARDPAAVIVLCSTYDRADLPSSVAASGCPYLHKADLGSAELRGLWHRFGLPSA</sequence>
<dbReference type="Pfam" id="PF00072">
    <property type="entry name" value="Response_reg"/>
    <property type="match status" value="1"/>
</dbReference>
<dbReference type="Proteomes" id="UP000234331">
    <property type="component" value="Unassembled WGS sequence"/>
</dbReference>
<dbReference type="EMBL" id="FZMO01000556">
    <property type="protein sequence ID" value="SNQ51952.1"/>
    <property type="molecule type" value="Genomic_DNA"/>
</dbReference>
<dbReference type="SUPFAM" id="SSF52172">
    <property type="entry name" value="CheY-like"/>
    <property type="match status" value="1"/>
</dbReference>
<evidence type="ECO:0000256" key="2">
    <source>
        <dbReference type="PROSITE-ProRule" id="PRU00169"/>
    </source>
</evidence>
<dbReference type="OrthoDB" id="7352332at2"/>
<evidence type="ECO:0000313" key="5">
    <source>
        <dbReference type="Proteomes" id="UP000234331"/>
    </source>
</evidence>
<feature type="domain" description="Response regulatory" evidence="3">
    <location>
        <begin position="5"/>
        <end position="122"/>
    </location>
</feature>
<evidence type="ECO:0000313" key="4">
    <source>
        <dbReference type="EMBL" id="SNQ51952.1"/>
    </source>
</evidence>
<dbReference type="AlphaFoldDB" id="A0A2I2L209"/>
<organism evidence="4 5">
    <name type="scientific">Frankia canadensis</name>
    <dbReference type="NCBI Taxonomy" id="1836972"/>
    <lineage>
        <taxon>Bacteria</taxon>
        <taxon>Bacillati</taxon>
        <taxon>Actinomycetota</taxon>
        <taxon>Actinomycetes</taxon>
        <taxon>Frankiales</taxon>
        <taxon>Frankiaceae</taxon>
        <taxon>Frankia</taxon>
    </lineage>
</organism>
<protein>
    <submittedName>
        <fullName evidence="4">Response regulator containing a CheY-like receiver domain and an HTH DNA-binding domain</fullName>
    </submittedName>
</protein>
<gene>
    <name evidence="4" type="ORF">FRACA_880003</name>
</gene>
<keyword evidence="2" id="KW-0597">Phosphoprotein</keyword>
<accession>A0A2I2L209</accession>
<name>A0A2I2L209_9ACTN</name>
<evidence type="ECO:0000256" key="1">
    <source>
        <dbReference type="ARBA" id="ARBA00023125"/>
    </source>
</evidence>
<dbReference type="Gene3D" id="3.40.50.2300">
    <property type="match status" value="1"/>
</dbReference>
<dbReference type="GO" id="GO:0000160">
    <property type="term" value="P:phosphorelay signal transduction system"/>
    <property type="evidence" value="ECO:0007669"/>
    <property type="project" value="InterPro"/>
</dbReference>
<dbReference type="RefSeq" id="WP_101836229.1">
    <property type="nucleotide sequence ID" value="NZ_FZMO01000556.1"/>
</dbReference>
<proteinExistence type="predicted"/>
<dbReference type="InterPro" id="IPR039420">
    <property type="entry name" value="WalR-like"/>
</dbReference>